<dbReference type="Proteomes" id="UP000031516">
    <property type="component" value="Unassembled WGS sequence"/>
</dbReference>
<name>A0A0A8LCW2_9SACH</name>
<evidence type="ECO:0000256" key="5">
    <source>
        <dbReference type="ARBA" id="ARBA00022833"/>
    </source>
</evidence>
<dbReference type="GO" id="GO:0042790">
    <property type="term" value="P:nucleolar large rRNA transcription by RNA polymerase I"/>
    <property type="evidence" value="ECO:0007669"/>
    <property type="project" value="TreeGrafter"/>
</dbReference>
<evidence type="ECO:0000256" key="2">
    <source>
        <dbReference type="ARBA" id="ARBA00006899"/>
    </source>
</evidence>
<feature type="domain" description="RRN7-type" evidence="10">
    <location>
        <begin position="5"/>
        <end position="37"/>
    </location>
</feature>
<organism evidence="13 14">
    <name type="scientific">Kluyveromyces dobzhanskii CBS 2104</name>
    <dbReference type="NCBI Taxonomy" id="1427455"/>
    <lineage>
        <taxon>Eukaryota</taxon>
        <taxon>Fungi</taxon>
        <taxon>Dikarya</taxon>
        <taxon>Ascomycota</taxon>
        <taxon>Saccharomycotina</taxon>
        <taxon>Saccharomycetes</taxon>
        <taxon>Saccharomycetales</taxon>
        <taxon>Saccharomycetaceae</taxon>
        <taxon>Kluyveromyces</taxon>
    </lineage>
</organism>
<evidence type="ECO:0000256" key="7">
    <source>
        <dbReference type="ARBA" id="ARBA00023125"/>
    </source>
</evidence>
<evidence type="ECO:0000256" key="1">
    <source>
        <dbReference type="ARBA" id="ARBA00004604"/>
    </source>
</evidence>
<protein>
    <submittedName>
        <fullName evidence="13">WGS project CCBQ000000000 data, contig 00010</fullName>
    </submittedName>
</protein>
<dbReference type="GO" id="GO:0070860">
    <property type="term" value="C:RNA polymerase I core factor complex"/>
    <property type="evidence" value="ECO:0007669"/>
    <property type="project" value="InterPro"/>
</dbReference>
<evidence type="ECO:0000256" key="6">
    <source>
        <dbReference type="ARBA" id="ARBA00023015"/>
    </source>
</evidence>
<accession>A0A0A8LCW2</accession>
<dbReference type="PANTHER" id="PTHR31576">
    <property type="entry name" value="TATA BOX-BINDING PROTEIN-ASSOCIATED FACTOR RNA POLYMERASE I SUBUNIT B"/>
    <property type="match status" value="1"/>
</dbReference>
<feature type="domain" description="Rrn7/TAF1B N-terminal cyclin" evidence="11">
    <location>
        <begin position="103"/>
        <end position="230"/>
    </location>
</feature>
<comment type="subcellular location">
    <subcellularLocation>
        <location evidence="1">Nucleus</location>
        <location evidence="1">Nucleolus</location>
    </subcellularLocation>
</comment>
<feature type="domain" description="Rrn7/TAF1B C-terminal cyclin" evidence="12">
    <location>
        <begin position="248"/>
        <end position="419"/>
    </location>
</feature>
<keyword evidence="14" id="KW-1185">Reference proteome</keyword>
<evidence type="ECO:0000259" key="10">
    <source>
        <dbReference type="Pfam" id="PF11781"/>
    </source>
</evidence>
<dbReference type="Pfam" id="PF20645">
    <property type="entry name" value="Rrn7_cyclin_C"/>
    <property type="match status" value="1"/>
</dbReference>
<evidence type="ECO:0000259" key="11">
    <source>
        <dbReference type="Pfam" id="PF20644"/>
    </source>
</evidence>
<dbReference type="InterPro" id="IPR033599">
    <property type="entry name" value="TAF1B/Rrn7"/>
</dbReference>
<sequence length="528" mass="60259">MSTYIKGPVCGVGNCRSRLWRIIDGRRTCQYGHVMEGDVEYNDDEDDVNAMGVITRRLNLTTNATGNFQSSLGLSQSQRSVLGTNKTEKIYGRDGKILFIKSFQYVLKRQTEWLMEHESFPESYSDLVKLIWTMHLKHVDNILFSNNGTDQLNDYESDEGQADDIANYSAAGQGSKKNRVKKLRLSMLSSVAIHYLACLHLGLPVFTNDFLRWICVDGLPYFRSHLLLPKEWQDKLPNYYLQILEAGKPPHELQIQHKVAQCAQLIDFKTHFRSAIPAPVLLLKLNLLERLPGEFYSFSKTLLRLLYNSDSLPILTYDDDHYRKPYQYTDVKICSIFIAAVKLKLLADQQFKLDKFDAVFASTWLKMVKQIDEDPKNKFDKARLVLKMTYSPASTLVDNGLDTLSNANTSQYLDWIQGTLLAAEESHLETTQTLDEKISNRKLHSIIPLKNTSNSSLEFPAFIDDLQAGFLKFQPMYERNAETQNSNSIVDMVNKITEDLCTSFGLSYEQLKSSTEHTIQAISDSACL</sequence>
<keyword evidence="6" id="KW-0805">Transcription regulation</keyword>
<evidence type="ECO:0000259" key="12">
    <source>
        <dbReference type="Pfam" id="PF20645"/>
    </source>
</evidence>
<comment type="similarity">
    <text evidence="2">Belongs to the RRN7/TAF1B family.</text>
</comment>
<evidence type="ECO:0000256" key="9">
    <source>
        <dbReference type="ARBA" id="ARBA00023242"/>
    </source>
</evidence>
<proteinExistence type="inferred from homology"/>
<comment type="caution">
    <text evidence="13">The sequence shown here is derived from an EMBL/GenBank/DDBJ whole genome shotgun (WGS) entry which is preliminary data.</text>
</comment>
<dbReference type="AlphaFoldDB" id="A0A0A8LCW2"/>
<dbReference type="PANTHER" id="PTHR31576:SF2">
    <property type="entry name" value="TATA BOX-BINDING PROTEIN-ASSOCIATED FACTOR RNA POLYMERASE I SUBUNIT B"/>
    <property type="match status" value="1"/>
</dbReference>
<evidence type="ECO:0000313" key="13">
    <source>
        <dbReference type="EMBL" id="CDO96102.1"/>
    </source>
</evidence>
<evidence type="ECO:0000313" key="14">
    <source>
        <dbReference type="Proteomes" id="UP000031516"/>
    </source>
</evidence>
<dbReference type="InterPro" id="IPR021752">
    <property type="entry name" value="TF_Rrn7_Zf"/>
</dbReference>
<dbReference type="Pfam" id="PF11781">
    <property type="entry name" value="Zn_ribbon_RRN7"/>
    <property type="match status" value="1"/>
</dbReference>
<keyword evidence="3" id="KW-0479">Metal-binding</keyword>
<dbReference type="EMBL" id="CCBQ010000046">
    <property type="protein sequence ID" value="CDO96102.1"/>
    <property type="molecule type" value="Genomic_DNA"/>
</dbReference>
<keyword evidence="5" id="KW-0862">Zinc</keyword>
<keyword evidence="8" id="KW-0804">Transcription</keyword>
<dbReference type="OrthoDB" id="428577at2759"/>
<evidence type="ECO:0000256" key="8">
    <source>
        <dbReference type="ARBA" id="ARBA00023163"/>
    </source>
</evidence>
<evidence type="ECO:0000256" key="4">
    <source>
        <dbReference type="ARBA" id="ARBA00022771"/>
    </source>
</evidence>
<reference evidence="13 14" key="1">
    <citation type="submission" date="2014-03" db="EMBL/GenBank/DDBJ databases">
        <title>The genome of Kluyveromyces dobzhanskii.</title>
        <authorList>
            <person name="Nystedt B."/>
            <person name="Astrom S."/>
        </authorList>
    </citation>
    <scope>NUCLEOTIDE SEQUENCE [LARGE SCALE GENOMIC DNA]</scope>
    <source>
        <strain evidence="13 14">CBS 2104</strain>
    </source>
</reference>
<keyword evidence="7" id="KW-0238">DNA-binding</keyword>
<dbReference type="GO" id="GO:0008270">
    <property type="term" value="F:zinc ion binding"/>
    <property type="evidence" value="ECO:0007669"/>
    <property type="project" value="UniProtKB-KW"/>
</dbReference>
<keyword evidence="4" id="KW-0863">Zinc-finger</keyword>
<evidence type="ECO:0000256" key="3">
    <source>
        <dbReference type="ARBA" id="ARBA00022723"/>
    </source>
</evidence>
<keyword evidence="9" id="KW-0539">Nucleus</keyword>
<dbReference type="Pfam" id="PF20644">
    <property type="entry name" value="Rrn7_cyclin_N"/>
    <property type="match status" value="1"/>
</dbReference>
<gene>
    <name evidence="13" type="ORF">KLDO_g4321</name>
</gene>
<dbReference type="InterPro" id="IPR048538">
    <property type="entry name" value="Rrn7_cyclin_C"/>
</dbReference>
<dbReference type="GO" id="GO:0001164">
    <property type="term" value="F:RNA polymerase I core promoter sequence-specific DNA binding"/>
    <property type="evidence" value="ECO:0007669"/>
    <property type="project" value="InterPro"/>
</dbReference>
<dbReference type="InterPro" id="IPR048540">
    <property type="entry name" value="Rrn7_cyclin_N"/>
</dbReference>